<dbReference type="GO" id="GO:0050660">
    <property type="term" value="F:flavin adenine dinucleotide binding"/>
    <property type="evidence" value="ECO:0007669"/>
    <property type="project" value="InterPro"/>
</dbReference>
<dbReference type="Gene3D" id="1.10.540.10">
    <property type="entry name" value="Acyl-CoA dehydrogenase/oxidase, N-terminal domain"/>
    <property type="match status" value="1"/>
</dbReference>
<dbReference type="InterPro" id="IPR046373">
    <property type="entry name" value="Acyl-CoA_Oxase/DH_mid-dom_sf"/>
</dbReference>
<dbReference type="AlphaFoldDB" id="A0A382JBL0"/>
<reference evidence="3" key="1">
    <citation type="submission" date="2018-05" db="EMBL/GenBank/DDBJ databases">
        <authorList>
            <person name="Lanie J.A."/>
            <person name="Ng W.-L."/>
            <person name="Kazmierczak K.M."/>
            <person name="Andrzejewski T.M."/>
            <person name="Davidsen T.M."/>
            <person name="Wayne K.J."/>
            <person name="Tettelin H."/>
            <person name="Glass J.I."/>
            <person name="Rusch D."/>
            <person name="Podicherti R."/>
            <person name="Tsui H.-C.T."/>
            <person name="Winkler M.E."/>
        </authorList>
    </citation>
    <scope>NUCLEOTIDE SEQUENCE</scope>
</reference>
<dbReference type="SUPFAM" id="SSF56645">
    <property type="entry name" value="Acyl-CoA dehydrogenase NM domain-like"/>
    <property type="match status" value="1"/>
</dbReference>
<evidence type="ECO:0000259" key="2">
    <source>
        <dbReference type="Pfam" id="PF08028"/>
    </source>
</evidence>
<protein>
    <recommendedName>
        <fullName evidence="2">Acyl-CoA dehydrogenase C-terminal domain-containing protein</fullName>
    </recommendedName>
</protein>
<evidence type="ECO:0000256" key="1">
    <source>
        <dbReference type="ARBA" id="ARBA00023002"/>
    </source>
</evidence>
<accession>A0A382JBL0</accession>
<feature type="domain" description="Acyl-CoA dehydrogenase C-terminal" evidence="2">
    <location>
        <begin position="231"/>
        <end position="286"/>
    </location>
</feature>
<dbReference type="Gene3D" id="2.40.110.10">
    <property type="entry name" value="Butyryl-CoA Dehydrogenase, subunit A, domain 2"/>
    <property type="match status" value="1"/>
</dbReference>
<dbReference type="Gene3D" id="1.20.140.10">
    <property type="entry name" value="Butyryl-CoA Dehydrogenase, subunit A, domain 3"/>
    <property type="match status" value="1"/>
</dbReference>
<proteinExistence type="predicted"/>
<dbReference type="EMBL" id="UINC01072964">
    <property type="protein sequence ID" value="SVC08985.1"/>
    <property type="molecule type" value="Genomic_DNA"/>
</dbReference>
<dbReference type="InterPro" id="IPR013107">
    <property type="entry name" value="Acyl-CoA_DH_C"/>
</dbReference>
<name>A0A382JBL0_9ZZZZ</name>
<dbReference type="InterPro" id="IPR009100">
    <property type="entry name" value="AcylCoA_DH/oxidase_NM_dom_sf"/>
</dbReference>
<gene>
    <name evidence="3" type="ORF">METZ01_LOCUS261839</name>
</gene>
<evidence type="ECO:0000313" key="3">
    <source>
        <dbReference type="EMBL" id="SVC08985.1"/>
    </source>
</evidence>
<feature type="non-terminal residue" evidence="3">
    <location>
        <position position="287"/>
    </location>
</feature>
<organism evidence="3">
    <name type="scientific">marine metagenome</name>
    <dbReference type="NCBI Taxonomy" id="408172"/>
    <lineage>
        <taxon>unclassified sequences</taxon>
        <taxon>metagenomes</taxon>
        <taxon>ecological metagenomes</taxon>
    </lineage>
</organism>
<dbReference type="Pfam" id="PF08028">
    <property type="entry name" value="Acyl-CoA_dh_2"/>
    <property type="match status" value="1"/>
</dbReference>
<keyword evidence="1" id="KW-0560">Oxidoreductase</keyword>
<dbReference type="GO" id="GO:0016627">
    <property type="term" value="F:oxidoreductase activity, acting on the CH-CH group of donors"/>
    <property type="evidence" value="ECO:0007669"/>
    <property type="project" value="InterPro"/>
</dbReference>
<dbReference type="InterPro" id="IPR037069">
    <property type="entry name" value="AcylCoA_DH/ox_N_sf"/>
</dbReference>
<sequence>MGFVLLPFLKKVIDLALENFASLLDNIAKSAPLAEQSRRLPDQLVTELRMSGAFRALIPKKFSGLELPFEQYLDIIKRIAEQDASTAWCVNQAAVIATTSLWLPNQIISEIWEDPFASVANGPPYSCTISYDDGGYKLTGHWGFSSGCQHATWMTGPARFSEGGWRSAFFRPDQAQFDDTWHVAGLRATGSFEFRVKDLLVPATQIVNFDEDSTVKNDITTLPTALMFAISFAAVGLGVAKGALSDVIKIAQSKKPRWAALRLREDPDVQRFLGKATARWRSADAYL</sequence>